<dbReference type="SMART" id="SM00580">
    <property type="entry name" value="PUG"/>
    <property type="match status" value="1"/>
</dbReference>
<dbReference type="Pfam" id="PF13456">
    <property type="entry name" value="RVT_3"/>
    <property type="match status" value="1"/>
</dbReference>
<keyword evidence="2" id="KW-0547">Nucleotide-binding</keyword>
<evidence type="ECO:0000313" key="5">
    <source>
        <dbReference type="EMBL" id="KAF5195300.1"/>
    </source>
</evidence>
<dbReference type="InterPro" id="IPR044730">
    <property type="entry name" value="RNase_H-like_dom_plant"/>
</dbReference>
<gene>
    <name evidence="5" type="ORF">FRX31_015113</name>
</gene>
<dbReference type="GO" id="GO:0051082">
    <property type="term" value="F:unfolded protein binding"/>
    <property type="evidence" value="ECO:0007669"/>
    <property type="project" value="TreeGrafter"/>
</dbReference>
<dbReference type="EMBL" id="JABWDY010017510">
    <property type="protein sequence ID" value="KAF5195300.1"/>
    <property type="molecule type" value="Genomic_DNA"/>
</dbReference>
<dbReference type="PANTHER" id="PTHR13954">
    <property type="entry name" value="IRE1-RELATED"/>
    <property type="match status" value="1"/>
</dbReference>
<dbReference type="InterPro" id="IPR045133">
    <property type="entry name" value="IRE1/2-like"/>
</dbReference>
<protein>
    <submittedName>
        <fullName evidence="5">Serine/threonine-protein kinase/endoribonuclease IRE1</fullName>
    </submittedName>
</protein>
<evidence type="ECO:0000313" key="6">
    <source>
        <dbReference type="Proteomes" id="UP000554482"/>
    </source>
</evidence>
<dbReference type="GO" id="GO:0003676">
    <property type="term" value="F:nucleic acid binding"/>
    <property type="evidence" value="ECO:0007669"/>
    <property type="project" value="InterPro"/>
</dbReference>
<evidence type="ECO:0000256" key="1">
    <source>
        <dbReference type="ARBA" id="ARBA00022729"/>
    </source>
</evidence>
<dbReference type="GO" id="GO:1990604">
    <property type="term" value="C:IRE1-TRAF2-ASK1 complex"/>
    <property type="evidence" value="ECO:0007669"/>
    <property type="project" value="TreeGrafter"/>
</dbReference>
<feature type="domain" description="KEN" evidence="4">
    <location>
        <begin position="273"/>
        <end position="404"/>
    </location>
</feature>
<dbReference type="AlphaFoldDB" id="A0A7J6WFB8"/>
<evidence type="ECO:0000256" key="2">
    <source>
        <dbReference type="ARBA" id="ARBA00022741"/>
    </source>
</evidence>
<dbReference type="Proteomes" id="UP000554482">
    <property type="component" value="Unassembled WGS sequence"/>
</dbReference>
<dbReference type="Gene3D" id="1.20.1440.180">
    <property type="entry name" value="KEN domain"/>
    <property type="match status" value="1"/>
</dbReference>
<name>A0A7J6WFB8_THATH</name>
<dbReference type="InterPro" id="IPR012337">
    <property type="entry name" value="RNaseH-like_sf"/>
</dbReference>
<dbReference type="InterPro" id="IPR038357">
    <property type="entry name" value="KEN_sf"/>
</dbReference>
<dbReference type="Pfam" id="PF06479">
    <property type="entry name" value="Ribonuc_2-5A"/>
    <property type="match status" value="1"/>
</dbReference>
<proteinExistence type="predicted"/>
<dbReference type="PROSITE" id="PS51392">
    <property type="entry name" value="KEN"/>
    <property type="match status" value="1"/>
</dbReference>
<evidence type="ECO:0000259" key="4">
    <source>
        <dbReference type="PROSITE" id="PS51392"/>
    </source>
</evidence>
<dbReference type="InterPro" id="IPR036397">
    <property type="entry name" value="RNaseH_sf"/>
</dbReference>
<dbReference type="GO" id="GO:0004674">
    <property type="term" value="F:protein serine/threonine kinase activity"/>
    <property type="evidence" value="ECO:0007669"/>
    <property type="project" value="InterPro"/>
</dbReference>
<dbReference type="GO" id="GO:0004523">
    <property type="term" value="F:RNA-DNA hybrid ribonuclease activity"/>
    <property type="evidence" value="ECO:0007669"/>
    <property type="project" value="InterPro"/>
</dbReference>
<keyword evidence="3" id="KW-0067">ATP-binding</keyword>
<dbReference type="GO" id="GO:0005524">
    <property type="term" value="F:ATP binding"/>
    <property type="evidence" value="ECO:0007669"/>
    <property type="project" value="UniProtKB-KW"/>
</dbReference>
<dbReference type="GO" id="GO:0036498">
    <property type="term" value="P:IRE1-mediated unfolded protein response"/>
    <property type="evidence" value="ECO:0007669"/>
    <property type="project" value="TreeGrafter"/>
</dbReference>
<dbReference type="Gene3D" id="3.30.420.10">
    <property type="entry name" value="Ribonuclease H-like superfamily/Ribonuclease H"/>
    <property type="match status" value="1"/>
</dbReference>
<dbReference type="CDD" id="cd06222">
    <property type="entry name" value="RNase_H_like"/>
    <property type="match status" value="1"/>
</dbReference>
<dbReference type="OrthoDB" id="1730720at2759"/>
<keyword evidence="1" id="KW-0732">Signal</keyword>
<evidence type="ECO:0000256" key="3">
    <source>
        <dbReference type="ARBA" id="ARBA00022840"/>
    </source>
</evidence>
<accession>A0A7J6WFB8</accession>
<reference evidence="5 6" key="1">
    <citation type="submission" date="2020-06" db="EMBL/GenBank/DDBJ databases">
        <title>Transcriptomic and genomic resources for Thalictrum thalictroides and T. hernandezii: Facilitating candidate gene discovery in an emerging model plant lineage.</title>
        <authorList>
            <person name="Arias T."/>
            <person name="Riano-Pachon D.M."/>
            <person name="Di Stilio V.S."/>
        </authorList>
    </citation>
    <scope>NUCLEOTIDE SEQUENCE [LARGE SCALE GENOMIC DNA]</scope>
    <source>
        <strain evidence="6">cv. WT478/WT964</strain>
        <tissue evidence="5">Leaves</tissue>
    </source>
</reference>
<keyword evidence="5" id="KW-0808">Transferase</keyword>
<comment type="caution">
    <text evidence="5">The sequence shown here is derived from an EMBL/GenBank/DDBJ whole genome shotgun (WGS) entry which is preliminary data.</text>
</comment>
<sequence length="407" mass="47710">METHWHFFFDCKFSNQFWQSVLEWCGIRRKPYSAANEWKWVFKHLKGGGLREAICRTALCATVNELWRKRNARIFTGNYRSRNQVLWTIINEVQIRFMDLQISAHDNQRNREASTRIQATVKFKPPTVKTCKWEPPDEDNIMLNTDGRLTKERGSYAGILRQRDGSVVMAYHGGSKTTYIGAIEIEAIQKGLEVALELKIKNIHVRTDSMEVVNCILGICTPTWRTKAMVNSINVKIGTMEGFNIKHTFRESNKAADWPLTQQVVNHPFFWNSETRLLFYRDASDMLELEDRENDSDILKALENVVPTALGGNWDPTMEATFISNIGRCRRYKFDSMRDLLRAIRNKLNHYIELPKEIQEILRPVPDGFNGYFAGRFPRFLIEVYKICYKFCKEEEWFIKYFNNSVL</sequence>
<dbReference type="CDD" id="cd10422">
    <property type="entry name" value="RNase_Ire1"/>
    <property type="match status" value="1"/>
</dbReference>
<keyword evidence="6" id="KW-1185">Reference proteome</keyword>
<dbReference type="PANTHER" id="PTHR13954:SF6">
    <property type="entry name" value="NON-SPECIFIC SERINE_THREONINE PROTEIN KINASE"/>
    <property type="match status" value="1"/>
</dbReference>
<keyword evidence="5" id="KW-0418">Kinase</keyword>
<dbReference type="InterPro" id="IPR002156">
    <property type="entry name" value="RNaseH_domain"/>
</dbReference>
<dbReference type="InterPro" id="IPR010513">
    <property type="entry name" value="KEN_dom"/>
</dbReference>
<organism evidence="5 6">
    <name type="scientific">Thalictrum thalictroides</name>
    <name type="common">Rue-anemone</name>
    <name type="synonym">Anemone thalictroides</name>
    <dbReference type="NCBI Taxonomy" id="46969"/>
    <lineage>
        <taxon>Eukaryota</taxon>
        <taxon>Viridiplantae</taxon>
        <taxon>Streptophyta</taxon>
        <taxon>Embryophyta</taxon>
        <taxon>Tracheophyta</taxon>
        <taxon>Spermatophyta</taxon>
        <taxon>Magnoliopsida</taxon>
        <taxon>Ranunculales</taxon>
        <taxon>Ranunculaceae</taxon>
        <taxon>Thalictroideae</taxon>
        <taxon>Thalictrum</taxon>
    </lineage>
</organism>
<dbReference type="GO" id="GO:0006397">
    <property type="term" value="P:mRNA processing"/>
    <property type="evidence" value="ECO:0007669"/>
    <property type="project" value="InterPro"/>
</dbReference>
<dbReference type="SUPFAM" id="SSF53098">
    <property type="entry name" value="Ribonuclease H-like"/>
    <property type="match status" value="1"/>
</dbReference>